<dbReference type="EMBL" id="CP144535">
    <property type="protein sequence ID" value="WWC62631.1"/>
    <property type="molecule type" value="Genomic_DNA"/>
</dbReference>
<feature type="compositionally biased region" description="Polar residues" evidence="1">
    <location>
        <begin position="33"/>
        <end position="45"/>
    </location>
</feature>
<evidence type="ECO:0000313" key="3">
    <source>
        <dbReference type="EMBL" id="WWC62631.1"/>
    </source>
</evidence>
<feature type="region of interest" description="Disordered" evidence="1">
    <location>
        <begin position="217"/>
        <end position="256"/>
    </location>
</feature>
<name>A0A1A6A332_9TREE</name>
<feature type="region of interest" description="Disordered" evidence="1">
    <location>
        <begin position="1"/>
        <end position="114"/>
    </location>
</feature>
<feature type="compositionally biased region" description="Polar residues" evidence="1">
    <location>
        <begin position="161"/>
        <end position="188"/>
    </location>
</feature>
<gene>
    <name evidence="2" type="ORF">I303_05325</name>
    <name evidence="3" type="ORF">I303_105228</name>
</gene>
<sequence>MANLGHRRHGSSGSRVDLLEEPPIPKITPYPPQDNSTNPQLNSQGIIPFPTPLMPHHGHQVGIAQPPSRPQHSTDTGRYYPPSSYQQPVGNRNFDNLSASHTPPNASSSPQSTAPLRVSAVSLGPAPRSASSNASVTTASLIAAPRVAQRSPPAPAQSSSHTINTPPSRLPQNSTASSASGSNQQARTQAPLGRVGHYTGNSFANQRVCSSRVNPQPIITSARNHPTESIPESETLQTPVPTRSPPPAYSQPGSVSINPNAPRFQGMSIAQITAAPTPIEYNGQSFCVGYYLTCSQCEYVYKAEGDSFDSVGECPQHGYTRAIPHGATTFESASPPEDSNYKWACGSYGRIKNTLENSGFWYVKCKSQKCNNTRQPLIRNPTHKWTFDEPKKYCCKGCRHATGGPKVIDRPDLGPRQKGLQYVNRCTLHGNDMPIIPVEFARDQVYFCSHCYASAESSQVSELCKLCIATNKQKYAEIKNARIVKSTLI</sequence>
<feature type="compositionally biased region" description="Basic residues" evidence="1">
    <location>
        <begin position="1"/>
        <end position="10"/>
    </location>
</feature>
<evidence type="ECO:0000313" key="2">
    <source>
        <dbReference type="EMBL" id="OBR84467.1"/>
    </source>
</evidence>
<dbReference type="RefSeq" id="XP_018262309.1">
    <property type="nucleotide sequence ID" value="XM_018408618.1"/>
</dbReference>
<dbReference type="VEuPathDB" id="FungiDB:I303_05325"/>
<proteinExistence type="predicted"/>
<feature type="compositionally biased region" description="Polar residues" evidence="1">
    <location>
        <begin position="83"/>
        <end position="114"/>
    </location>
</feature>
<reference evidence="3" key="2">
    <citation type="submission" date="2013-07" db="EMBL/GenBank/DDBJ databases">
        <authorList>
            <consortium name="The Broad Institute Genome Sequencing Platform"/>
            <person name="Cuomo C."/>
            <person name="Litvintseva A."/>
            <person name="Chen Y."/>
            <person name="Heitman J."/>
            <person name="Sun S."/>
            <person name="Springer D."/>
            <person name="Dromer F."/>
            <person name="Young S.K."/>
            <person name="Zeng Q."/>
            <person name="Gargeya S."/>
            <person name="Fitzgerald M."/>
            <person name="Abouelleil A."/>
            <person name="Alvarado L."/>
            <person name="Berlin A.M."/>
            <person name="Chapman S.B."/>
            <person name="Dewar J."/>
            <person name="Goldberg J."/>
            <person name="Griggs A."/>
            <person name="Gujja S."/>
            <person name="Hansen M."/>
            <person name="Howarth C."/>
            <person name="Imamovic A."/>
            <person name="Larimer J."/>
            <person name="McCowan C."/>
            <person name="Murphy C."/>
            <person name="Pearson M."/>
            <person name="Priest M."/>
            <person name="Roberts A."/>
            <person name="Saif S."/>
            <person name="Shea T."/>
            <person name="Sykes S."/>
            <person name="Wortman J."/>
            <person name="Nusbaum C."/>
            <person name="Birren B."/>
        </authorList>
    </citation>
    <scope>NUCLEOTIDE SEQUENCE</scope>
    <source>
        <strain evidence="3">CBS 10117</strain>
    </source>
</reference>
<dbReference type="EMBL" id="KI894032">
    <property type="protein sequence ID" value="OBR84467.1"/>
    <property type="molecule type" value="Genomic_DNA"/>
</dbReference>
<accession>A0A1A6A332</accession>
<feature type="region of interest" description="Disordered" evidence="1">
    <location>
        <begin position="146"/>
        <end position="190"/>
    </location>
</feature>
<evidence type="ECO:0000256" key="1">
    <source>
        <dbReference type="SAM" id="MobiDB-lite"/>
    </source>
</evidence>
<feature type="compositionally biased region" description="Low complexity" evidence="1">
    <location>
        <begin position="146"/>
        <end position="160"/>
    </location>
</feature>
<evidence type="ECO:0000313" key="4">
    <source>
        <dbReference type="Proteomes" id="UP000078595"/>
    </source>
</evidence>
<dbReference type="Proteomes" id="UP000078595">
    <property type="component" value="Chromosome 6"/>
</dbReference>
<feature type="compositionally biased region" description="Polar residues" evidence="1">
    <location>
        <begin position="230"/>
        <end position="241"/>
    </location>
</feature>
<feature type="compositionally biased region" description="Pro residues" evidence="1">
    <location>
        <begin position="22"/>
        <end position="32"/>
    </location>
</feature>
<dbReference type="AlphaFoldDB" id="A0A1A6A332"/>
<dbReference type="GeneID" id="28969024"/>
<reference evidence="3" key="3">
    <citation type="submission" date="2024-02" db="EMBL/GenBank/DDBJ databases">
        <title>Comparative genomics of Cryptococcus and Kwoniella reveals pathogenesis evolution and contrasting modes of karyotype evolution via chromosome fusion or intercentromeric recombination.</title>
        <authorList>
            <person name="Coelho M.A."/>
            <person name="David-Palma M."/>
            <person name="Shea T."/>
            <person name="Bowers K."/>
            <person name="McGinley-Smith S."/>
            <person name="Mohammad A.W."/>
            <person name="Gnirke A."/>
            <person name="Yurkov A.M."/>
            <person name="Nowrousian M."/>
            <person name="Sun S."/>
            <person name="Cuomo C.A."/>
            <person name="Heitman J."/>
        </authorList>
    </citation>
    <scope>NUCLEOTIDE SEQUENCE</scope>
    <source>
        <strain evidence="3">CBS 10117</strain>
    </source>
</reference>
<keyword evidence="4" id="KW-1185">Reference proteome</keyword>
<organism evidence="2">
    <name type="scientific">Kwoniella dejecticola CBS 10117</name>
    <dbReference type="NCBI Taxonomy" id="1296121"/>
    <lineage>
        <taxon>Eukaryota</taxon>
        <taxon>Fungi</taxon>
        <taxon>Dikarya</taxon>
        <taxon>Basidiomycota</taxon>
        <taxon>Agaricomycotina</taxon>
        <taxon>Tremellomycetes</taxon>
        <taxon>Tremellales</taxon>
        <taxon>Cryptococcaceae</taxon>
        <taxon>Kwoniella</taxon>
    </lineage>
</organism>
<protein>
    <submittedName>
        <fullName evidence="2">Uncharacterized protein</fullName>
    </submittedName>
</protein>
<reference evidence="2" key="1">
    <citation type="submission" date="2013-07" db="EMBL/GenBank/DDBJ databases">
        <title>The Genome Sequence of Cryptococcus dejecticola CBS10117.</title>
        <authorList>
            <consortium name="The Broad Institute Genome Sequencing Platform"/>
            <person name="Cuomo C."/>
            <person name="Litvintseva A."/>
            <person name="Chen Y."/>
            <person name="Heitman J."/>
            <person name="Sun S."/>
            <person name="Springer D."/>
            <person name="Dromer F."/>
            <person name="Young S.K."/>
            <person name="Zeng Q."/>
            <person name="Gargeya S."/>
            <person name="Fitzgerald M."/>
            <person name="Abouelleil A."/>
            <person name="Alvarado L."/>
            <person name="Berlin A.M."/>
            <person name="Chapman S.B."/>
            <person name="Dewar J."/>
            <person name="Goldberg J."/>
            <person name="Griggs A."/>
            <person name="Gujja S."/>
            <person name="Hansen M."/>
            <person name="Howarth C."/>
            <person name="Imamovic A."/>
            <person name="Larimer J."/>
            <person name="McCowan C."/>
            <person name="Murphy C."/>
            <person name="Pearson M."/>
            <person name="Priest M."/>
            <person name="Roberts A."/>
            <person name="Saif S."/>
            <person name="Shea T."/>
            <person name="Sykes S."/>
            <person name="Wortman J."/>
            <person name="Nusbaum C."/>
            <person name="Birren B."/>
        </authorList>
    </citation>
    <scope>NUCLEOTIDE SEQUENCE [LARGE SCALE GENOMIC DNA]</scope>
    <source>
        <strain evidence="2">CBS 10117</strain>
    </source>
</reference>
<dbReference type="KEGG" id="kdj:28969024"/>